<accession>A0A075GVD6</accession>
<dbReference type="GO" id="GO:0042256">
    <property type="term" value="P:cytosolic ribosome assembly"/>
    <property type="evidence" value="ECO:0007669"/>
    <property type="project" value="InterPro"/>
</dbReference>
<keyword evidence="2 3" id="KW-0648">Protein biosynthesis</keyword>
<name>A0A075GVD6_9ARCH</name>
<dbReference type="SUPFAM" id="SSF55909">
    <property type="entry name" value="Pentein"/>
    <property type="match status" value="1"/>
</dbReference>
<gene>
    <name evidence="3" type="primary">eif6</name>
</gene>
<dbReference type="PIRSF" id="PIRSF006413">
    <property type="entry name" value="IF-6"/>
    <property type="match status" value="1"/>
</dbReference>
<dbReference type="InterPro" id="IPR002769">
    <property type="entry name" value="eIF6"/>
</dbReference>
<reference evidence="4" key="1">
    <citation type="journal article" date="2014" name="Genome Biol. Evol.">
        <title>Pangenome evidence for extensive interdomain horizontal transfer affecting lineage core and shell genes in uncultured planktonic thaumarchaeota and euryarchaeota.</title>
        <authorList>
            <person name="Deschamps P."/>
            <person name="Zivanovic Y."/>
            <person name="Moreira D."/>
            <person name="Rodriguez-Valera F."/>
            <person name="Lopez-Garcia P."/>
        </authorList>
    </citation>
    <scope>NUCLEOTIDE SEQUENCE</scope>
</reference>
<proteinExistence type="inferred from homology"/>
<dbReference type="GO" id="GO:0043022">
    <property type="term" value="F:ribosome binding"/>
    <property type="evidence" value="ECO:0007669"/>
    <property type="project" value="InterPro"/>
</dbReference>
<evidence type="ECO:0000256" key="1">
    <source>
        <dbReference type="ARBA" id="ARBA00022540"/>
    </source>
</evidence>
<protein>
    <recommendedName>
        <fullName evidence="3">Translation initiation factor 6</fullName>
        <shortName evidence="3">aIF-6</shortName>
    </recommendedName>
</protein>
<evidence type="ECO:0000256" key="3">
    <source>
        <dbReference type="HAMAP-Rule" id="MF_00032"/>
    </source>
</evidence>
<keyword evidence="1 3" id="KW-0396">Initiation factor</keyword>
<comment type="function">
    <text evidence="3">Binds to the 50S ribosomal subunit and prevents its association with the 30S ribosomal subunit to form the 70S initiation complex.</text>
</comment>
<sequence>MTISMDIIKFDVYRGPNIGIYTKVNDEFVFVPNGFASTKSKKLSEYLQTEYMITSVANTRLLGILMVVNNHGMLLPNTSSEEEVNKIKKKTDLNVDILDVKFNALGNMMSVNDKGGIVSPSLPKESIQKIEDVLDIEVLQKKIAGFHQVGAVMATSQSGGIVHPETDDDDMKIISNILGVKVEHATINGGLPFLSSGILVNNKAMVVGTLTNGPEIMMLTRAFIN</sequence>
<dbReference type="HAMAP" id="MF_00032">
    <property type="entry name" value="eIF_6"/>
    <property type="match status" value="1"/>
</dbReference>
<dbReference type="AlphaFoldDB" id="A0A075GVD6"/>
<dbReference type="GO" id="GO:0003743">
    <property type="term" value="F:translation initiation factor activity"/>
    <property type="evidence" value="ECO:0007669"/>
    <property type="project" value="UniProtKB-UniRule"/>
</dbReference>
<evidence type="ECO:0000313" key="4">
    <source>
        <dbReference type="EMBL" id="AIF07841.1"/>
    </source>
</evidence>
<dbReference type="Gene3D" id="3.75.10.10">
    <property type="entry name" value="L-arginine/glycine Amidinotransferase, Chain A"/>
    <property type="match status" value="1"/>
</dbReference>
<evidence type="ECO:0000256" key="2">
    <source>
        <dbReference type="ARBA" id="ARBA00022917"/>
    </source>
</evidence>
<dbReference type="SMART" id="SM00654">
    <property type="entry name" value="eIF6"/>
    <property type="match status" value="1"/>
</dbReference>
<dbReference type="NCBIfam" id="TIGR00323">
    <property type="entry name" value="eIF-6"/>
    <property type="match status" value="1"/>
</dbReference>
<dbReference type="PANTHER" id="PTHR10784">
    <property type="entry name" value="TRANSLATION INITIATION FACTOR 6"/>
    <property type="match status" value="1"/>
</dbReference>
<dbReference type="EMBL" id="KF900814">
    <property type="protein sequence ID" value="AIF07841.1"/>
    <property type="molecule type" value="Genomic_DNA"/>
</dbReference>
<comment type="similarity">
    <text evidence="3">Belongs to the eIF-6 family.</text>
</comment>
<dbReference type="Pfam" id="PF01912">
    <property type="entry name" value="eIF-6"/>
    <property type="match status" value="1"/>
</dbReference>
<organism evidence="4">
    <name type="scientific">uncultured marine thaumarchaeote KM3_25_B05</name>
    <dbReference type="NCBI Taxonomy" id="1456103"/>
    <lineage>
        <taxon>Archaea</taxon>
        <taxon>Nitrososphaerota</taxon>
        <taxon>environmental samples</taxon>
    </lineage>
</organism>